<dbReference type="EMBL" id="SJPJ01000001">
    <property type="protein sequence ID" value="TWT84703.1"/>
    <property type="molecule type" value="Genomic_DNA"/>
</dbReference>
<feature type="compositionally biased region" description="Basic and acidic residues" evidence="1">
    <location>
        <begin position="42"/>
        <end position="56"/>
    </location>
</feature>
<evidence type="ECO:0000313" key="3">
    <source>
        <dbReference type="Proteomes" id="UP000315010"/>
    </source>
</evidence>
<proteinExistence type="predicted"/>
<feature type="compositionally biased region" description="Basic and acidic residues" evidence="1">
    <location>
        <begin position="1"/>
        <end position="10"/>
    </location>
</feature>
<sequence length="62" mass="6928">MGSVGEELRRQRGNTLGEASPGETFNGVRYKFIASPFAVWDPRSEGATHRPKRPEARPVFPE</sequence>
<comment type="caution">
    <text evidence="2">The sequence shown here is derived from an EMBL/GenBank/DDBJ whole genome shotgun (WGS) entry which is preliminary data.</text>
</comment>
<evidence type="ECO:0000256" key="1">
    <source>
        <dbReference type="SAM" id="MobiDB-lite"/>
    </source>
</evidence>
<dbReference type="Proteomes" id="UP000315010">
    <property type="component" value="Unassembled WGS sequence"/>
</dbReference>
<keyword evidence="3" id="KW-1185">Reference proteome</keyword>
<dbReference type="AlphaFoldDB" id="A0A5C5ZDU2"/>
<reference evidence="2 3" key="1">
    <citation type="submission" date="2019-02" db="EMBL/GenBank/DDBJ databases">
        <title>Deep-cultivation of Planctomycetes and their phenomic and genomic characterization uncovers novel biology.</title>
        <authorList>
            <person name="Wiegand S."/>
            <person name="Jogler M."/>
            <person name="Boedeker C."/>
            <person name="Pinto D."/>
            <person name="Vollmers J."/>
            <person name="Rivas-Marin E."/>
            <person name="Kohn T."/>
            <person name="Peeters S.H."/>
            <person name="Heuer A."/>
            <person name="Rast P."/>
            <person name="Oberbeckmann S."/>
            <person name="Bunk B."/>
            <person name="Jeske O."/>
            <person name="Meyerdierks A."/>
            <person name="Storesund J.E."/>
            <person name="Kallscheuer N."/>
            <person name="Luecker S."/>
            <person name="Lage O.M."/>
            <person name="Pohl T."/>
            <person name="Merkel B.J."/>
            <person name="Hornburger P."/>
            <person name="Mueller R.-W."/>
            <person name="Bruemmer F."/>
            <person name="Labrenz M."/>
            <person name="Spormann A.M."/>
            <person name="Op Den Camp H."/>
            <person name="Overmann J."/>
            <person name="Amann R."/>
            <person name="Jetten M.S.M."/>
            <person name="Mascher T."/>
            <person name="Medema M.H."/>
            <person name="Devos D.P."/>
            <person name="Kaster A.-K."/>
            <person name="Ovreas L."/>
            <person name="Rohde M."/>
            <person name="Galperin M.Y."/>
            <person name="Jogler C."/>
        </authorList>
    </citation>
    <scope>NUCLEOTIDE SEQUENCE [LARGE SCALE GENOMIC DNA]</scope>
    <source>
        <strain evidence="2 3">CA13</strain>
    </source>
</reference>
<feature type="region of interest" description="Disordered" evidence="1">
    <location>
        <begin position="1"/>
        <end position="25"/>
    </location>
</feature>
<accession>A0A5C5ZDU2</accession>
<gene>
    <name evidence="2" type="ORF">CA13_61830</name>
</gene>
<evidence type="ECO:0000313" key="2">
    <source>
        <dbReference type="EMBL" id="TWT84703.1"/>
    </source>
</evidence>
<feature type="region of interest" description="Disordered" evidence="1">
    <location>
        <begin position="41"/>
        <end position="62"/>
    </location>
</feature>
<organism evidence="2 3">
    <name type="scientific">Novipirellula herctigrandis</name>
    <dbReference type="NCBI Taxonomy" id="2527986"/>
    <lineage>
        <taxon>Bacteria</taxon>
        <taxon>Pseudomonadati</taxon>
        <taxon>Planctomycetota</taxon>
        <taxon>Planctomycetia</taxon>
        <taxon>Pirellulales</taxon>
        <taxon>Pirellulaceae</taxon>
        <taxon>Novipirellula</taxon>
    </lineage>
</organism>
<name>A0A5C5ZDU2_9BACT</name>
<protein>
    <submittedName>
        <fullName evidence="2">Uncharacterized protein</fullName>
    </submittedName>
</protein>